<gene>
    <name evidence="1" type="ORF">BDV34DRAFT_162923</name>
</gene>
<dbReference type="VEuPathDB" id="FungiDB:BDV34DRAFT_162923"/>
<name>A0A5N6DY87_ASPPA</name>
<accession>A0A5N6DY87</accession>
<proteinExistence type="predicted"/>
<evidence type="ECO:0000313" key="1">
    <source>
        <dbReference type="EMBL" id="KAB8210148.1"/>
    </source>
</evidence>
<keyword evidence="2" id="KW-1185">Reference proteome</keyword>
<protein>
    <submittedName>
        <fullName evidence="1">Uncharacterized protein</fullName>
    </submittedName>
</protein>
<sequence length="74" mass="8781">MGGLVLYLITIQICITKYWPPKRHISLNFQVIMADRQPLGSNKLQTSFKLRILEATKVTILAWWMNLMRMERLF</sequence>
<dbReference type="Proteomes" id="UP000326532">
    <property type="component" value="Unassembled WGS sequence"/>
</dbReference>
<reference evidence="1 2" key="1">
    <citation type="submission" date="2019-04" db="EMBL/GenBank/DDBJ databases">
        <title>Fungal friends and foes A comparative genomics study of 23 Aspergillus species from section Flavi.</title>
        <authorList>
            <consortium name="DOE Joint Genome Institute"/>
            <person name="Kjaerbolling I."/>
            <person name="Vesth T.C."/>
            <person name="Frisvad J.C."/>
            <person name="Nybo J.L."/>
            <person name="Theobald S."/>
            <person name="Kildgaard S."/>
            <person name="Petersen T.I."/>
            <person name="Kuo A."/>
            <person name="Sato A."/>
            <person name="Lyhne E.K."/>
            <person name="Kogle M.E."/>
            <person name="Wiebenga A."/>
            <person name="Kun R.S."/>
            <person name="Lubbers R.J."/>
            <person name="Makela M.R."/>
            <person name="Barry K."/>
            <person name="Chovatia M."/>
            <person name="Clum A."/>
            <person name="Daum C."/>
            <person name="Haridas S."/>
            <person name="He G."/>
            <person name="LaButti K."/>
            <person name="Lipzen A."/>
            <person name="Mondo S."/>
            <person name="Pangilinan J."/>
            <person name="Riley R."/>
            <person name="Salamov A."/>
            <person name="Simmons B.A."/>
            <person name="Magnuson J.K."/>
            <person name="Henrissat B."/>
            <person name="Mortensen U.H."/>
            <person name="Larsen T.O."/>
            <person name="De vries R.P."/>
            <person name="Grigoriev I.V."/>
            <person name="Machida M."/>
            <person name="Baker S.E."/>
            <person name="Andersen M.R."/>
        </authorList>
    </citation>
    <scope>NUCLEOTIDE SEQUENCE [LARGE SCALE GENOMIC DNA]</scope>
    <source>
        <strain evidence="1 2">CBS 117618</strain>
    </source>
</reference>
<dbReference type="EMBL" id="ML734943">
    <property type="protein sequence ID" value="KAB8210148.1"/>
    <property type="molecule type" value="Genomic_DNA"/>
</dbReference>
<dbReference type="AlphaFoldDB" id="A0A5N6DY87"/>
<evidence type="ECO:0000313" key="2">
    <source>
        <dbReference type="Proteomes" id="UP000326532"/>
    </source>
</evidence>
<organism evidence="1 2">
    <name type="scientific">Aspergillus parasiticus</name>
    <dbReference type="NCBI Taxonomy" id="5067"/>
    <lineage>
        <taxon>Eukaryota</taxon>
        <taxon>Fungi</taxon>
        <taxon>Dikarya</taxon>
        <taxon>Ascomycota</taxon>
        <taxon>Pezizomycotina</taxon>
        <taxon>Eurotiomycetes</taxon>
        <taxon>Eurotiomycetidae</taxon>
        <taxon>Eurotiales</taxon>
        <taxon>Aspergillaceae</taxon>
        <taxon>Aspergillus</taxon>
        <taxon>Aspergillus subgen. Circumdati</taxon>
    </lineage>
</organism>